<reference evidence="23" key="1">
    <citation type="journal article" date="2023" name="Science">
        <title>Elucidation of the pathway for biosynthesis of saponin adjuvants from the soapbark tree.</title>
        <authorList>
            <person name="Reed J."/>
            <person name="Orme A."/>
            <person name="El-Demerdash A."/>
            <person name="Owen C."/>
            <person name="Martin L.B.B."/>
            <person name="Misra R.C."/>
            <person name="Kikuchi S."/>
            <person name="Rejzek M."/>
            <person name="Martin A.C."/>
            <person name="Harkess A."/>
            <person name="Leebens-Mack J."/>
            <person name="Louveau T."/>
            <person name="Stephenson M.J."/>
            <person name="Osbourn A."/>
        </authorList>
    </citation>
    <scope>NUCLEOTIDE SEQUENCE</scope>
    <source>
        <strain evidence="23">S10</strain>
    </source>
</reference>
<dbReference type="CDD" id="cd14066">
    <property type="entry name" value="STKc_IRAK"/>
    <property type="match status" value="1"/>
</dbReference>
<dbReference type="FunFam" id="3.80.10.10:FF:000041">
    <property type="entry name" value="LRR receptor-like serine/threonine-protein kinase ERECTA"/>
    <property type="match status" value="1"/>
</dbReference>
<dbReference type="Gene3D" id="3.30.200.20">
    <property type="entry name" value="Phosphorylase Kinase, domain 1"/>
    <property type="match status" value="1"/>
</dbReference>
<organism evidence="23 24">
    <name type="scientific">Quillaja saponaria</name>
    <name type="common">Soap bark tree</name>
    <dbReference type="NCBI Taxonomy" id="32244"/>
    <lineage>
        <taxon>Eukaryota</taxon>
        <taxon>Viridiplantae</taxon>
        <taxon>Streptophyta</taxon>
        <taxon>Embryophyta</taxon>
        <taxon>Tracheophyta</taxon>
        <taxon>Spermatophyta</taxon>
        <taxon>Magnoliopsida</taxon>
        <taxon>eudicotyledons</taxon>
        <taxon>Gunneridae</taxon>
        <taxon>Pentapetalae</taxon>
        <taxon>rosids</taxon>
        <taxon>fabids</taxon>
        <taxon>Fabales</taxon>
        <taxon>Quillajaceae</taxon>
        <taxon>Quillaja</taxon>
    </lineage>
</organism>
<feature type="chain" id="PRO_5042261504" description="non-specific serine/threonine protein kinase" evidence="21">
    <location>
        <begin position="35"/>
        <end position="861"/>
    </location>
</feature>
<evidence type="ECO:0000313" key="23">
    <source>
        <dbReference type="EMBL" id="KAJ7962264.1"/>
    </source>
</evidence>
<keyword evidence="3" id="KW-0723">Serine/threonine-protein kinase</keyword>
<evidence type="ECO:0000256" key="17">
    <source>
        <dbReference type="ARBA" id="ARBA00047899"/>
    </source>
</evidence>
<keyword evidence="6" id="KW-0808">Transferase</keyword>
<dbReference type="SUPFAM" id="SSF52058">
    <property type="entry name" value="L domain-like"/>
    <property type="match status" value="2"/>
</dbReference>
<evidence type="ECO:0000256" key="14">
    <source>
        <dbReference type="ARBA" id="ARBA00023136"/>
    </source>
</evidence>
<keyword evidence="13 20" id="KW-1133">Transmembrane helix</keyword>
<dbReference type="PRINTS" id="PR00019">
    <property type="entry name" value="LEURICHRPT"/>
</dbReference>
<keyword evidence="5" id="KW-0433">Leucine-rich repeat</keyword>
<dbReference type="InterPro" id="IPR055414">
    <property type="entry name" value="LRR_R13L4/SHOC2-like"/>
</dbReference>
<dbReference type="EMBL" id="JARAOO010000007">
    <property type="protein sequence ID" value="KAJ7962264.1"/>
    <property type="molecule type" value="Genomic_DNA"/>
</dbReference>
<feature type="transmembrane region" description="Helical" evidence="20">
    <location>
        <begin position="502"/>
        <end position="520"/>
    </location>
</feature>
<dbReference type="GO" id="GO:0016020">
    <property type="term" value="C:membrane"/>
    <property type="evidence" value="ECO:0007669"/>
    <property type="project" value="UniProtKB-SubCell"/>
</dbReference>
<dbReference type="InterPro" id="IPR051420">
    <property type="entry name" value="Ser_Thr_Kinases_DiverseReg"/>
</dbReference>
<evidence type="ECO:0000256" key="19">
    <source>
        <dbReference type="PROSITE-ProRule" id="PRU10141"/>
    </source>
</evidence>
<dbReference type="PROSITE" id="PS00109">
    <property type="entry name" value="PROTEIN_KINASE_TYR"/>
    <property type="match status" value="1"/>
</dbReference>
<evidence type="ECO:0000256" key="20">
    <source>
        <dbReference type="SAM" id="Phobius"/>
    </source>
</evidence>
<dbReference type="InterPro" id="IPR008266">
    <property type="entry name" value="Tyr_kinase_AS"/>
</dbReference>
<dbReference type="Pfam" id="PF12799">
    <property type="entry name" value="LRR_4"/>
    <property type="match status" value="1"/>
</dbReference>
<dbReference type="InterPro" id="IPR017441">
    <property type="entry name" value="Protein_kinase_ATP_BS"/>
</dbReference>
<dbReference type="PANTHER" id="PTHR48005">
    <property type="entry name" value="LEUCINE RICH REPEAT KINASE 2"/>
    <property type="match status" value="1"/>
</dbReference>
<evidence type="ECO:0000256" key="12">
    <source>
        <dbReference type="ARBA" id="ARBA00022840"/>
    </source>
</evidence>
<accession>A0AAD7PPG6</accession>
<dbReference type="GO" id="GO:0006952">
    <property type="term" value="P:defense response"/>
    <property type="evidence" value="ECO:0007669"/>
    <property type="project" value="UniProtKB-ARBA"/>
</dbReference>
<dbReference type="AlphaFoldDB" id="A0AAD7PPG6"/>
<dbReference type="SUPFAM" id="SSF56112">
    <property type="entry name" value="Protein kinase-like (PK-like)"/>
    <property type="match status" value="1"/>
</dbReference>
<evidence type="ECO:0000256" key="16">
    <source>
        <dbReference type="ARBA" id="ARBA00023180"/>
    </source>
</evidence>
<keyword evidence="11 23" id="KW-0418">Kinase</keyword>
<feature type="domain" description="Protein kinase" evidence="22">
    <location>
        <begin position="563"/>
        <end position="832"/>
    </location>
</feature>
<dbReference type="FunFam" id="3.30.200.20:FF:000309">
    <property type="entry name" value="Leucine-rich repeat receptor protein kinase MSP1"/>
    <property type="match status" value="1"/>
</dbReference>
<keyword evidence="7 20" id="KW-0812">Transmembrane</keyword>
<keyword evidence="10 19" id="KW-0547">Nucleotide-binding</keyword>
<evidence type="ECO:0000256" key="21">
    <source>
        <dbReference type="SAM" id="SignalP"/>
    </source>
</evidence>
<dbReference type="InterPro" id="IPR032675">
    <property type="entry name" value="LRR_dom_sf"/>
</dbReference>
<proteinExistence type="predicted"/>
<evidence type="ECO:0000313" key="24">
    <source>
        <dbReference type="Proteomes" id="UP001163823"/>
    </source>
</evidence>
<dbReference type="Pfam" id="PF00069">
    <property type="entry name" value="Pkinase"/>
    <property type="match status" value="1"/>
</dbReference>
<dbReference type="InterPro" id="IPR011009">
    <property type="entry name" value="Kinase-like_dom_sf"/>
</dbReference>
<dbReference type="KEGG" id="qsa:O6P43_017520"/>
<keyword evidence="16" id="KW-0325">Glycoprotein</keyword>
<comment type="catalytic activity">
    <reaction evidence="18">
        <text>L-seryl-[protein] + ATP = O-phospho-L-seryl-[protein] + ADP + H(+)</text>
        <dbReference type="Rhea" id="RHEA:17989"/>
        <dbReference type="Rhea" id="RHEA-COMP:9863"/>
        <dbReference type="Rhea" id="RHEA-COMP:11604"/>
        <dbReference type="ChEBI" id="CHEBI:15378"/>
        <dbReference type="ChEBI" id="CHEBI:29999"/>
        <dbReference type="ChEBI" id="CHEBI:30616"/>
        <dbReference type="ChEBI" id="CHEBI:83421"/>
        <dbReference type="ChEBI" id="CHEBI:456216"/>
        <dbReference type="EC" id="2.7.11.1"/>
    </reaction>
</comment>
<dbReference type="InterPro" id="IPR001611">
    <property type="entry name" value="Leu-rich_rpt"/>
</dbReference>
<evidence type="ECO:0000256" key="8">
    <source>
        <dbReference type="ARBA" id="ARBA00022729"/>
    </source>
</evidence>
<dbReference type="PROSITE" id="PS00107">
    <property type="entry name" value="PROTEIN_KINASE_ATP"/>
    <property type="match status" value="1"/>
</dbReference>
<evidence type="ECO:0000256" key="1">
    <source>
        <dbReference type="ARBA" id="ARBA00004479"/>
    </source>
</evidence>
<evidence type="ECO:0000256" key="10">
    <source>
        <dbReference type="ARBA" id="ARBA00022741"/>
    </source>
</evidence>
<dbReference type="PROSITE" id="PS51450">
    <property type="entry name" value="LRR"/>
    <property type="match status" value="1"/>
</dbReference>
<feature type="signal peptide" evidence="21">
    <location>
        <begin position="1"/>
        <end position="34"/>
    </location>
</feature>
<evidence type="ECO:0000256" key="2">
    <source>
        <dbReference type="ARBA" id="ARBA00012513"/>
    </source>
</evidence>
<evidence type="ECO:0000256" key="15">
    <source>
        <dbReference type="ARBA" id="ARBA00023170"/>
    </source>
</evidence>
<dbReference type="Gene3D" id="1.10.510.10">
    <property type="entry name" value="Transferase(Phosphotransferase) domain 1"/>
    <property type="match status" value="1"/>
</dbReference>
<comment type="subcellular location">
    <subcellularLocation>
        <location evidence="1">Membrane</location>
        <topology evidence="1">Single-pass type I membrane protein</topology>
    </subcellularLocation>
</comment>
<evidence type="ECO:0000256" key="18">
    <source>
        <dbReference type="ARBA" id="ARBA00048679"/>
    </source>
</evidence>
<dbReference type="EC" id="2.7.11.1" evidence="2"/>
<evidence type="ECO:0000259" key="22">
    <source>
        <dbReference type="PROSITE" id="PS50011"/>
    </source>
</evidence>
<dbReference type="InterPro" id="IPR025875">
    <property type="entry name" value="Leu-rich_rpt_4"/>
</dbReference>
<evidence type="ECO:0000256" key="6">
    <source>
        <dbReference type="ARBA" id="ARBA00022679"/>
    </source>
</evidence>
<dbReference type="GO" id="GO:0005524">
    <property type="term" value="F:ATP binding"/>
    <property type="evidence" value="ECO:0007669"/>
    <property type="project" value="UniProtKB-UniRule"/>
</dbReference>
<dbReference type="FunFam" id="3.80.10.10:FF:000453">
    <property type="entry name" value="Leucine-rich receptor-like protein kinase family protein"/>
    <property type="match status" value="1"/>
</dbReference>
<dbReference type="FunFam" id="1.10.510.10:FF:000445">
    <property type="entry name" value="MDIS1-interacting receptor like kinase 2"/>
    <property type="match status" value="1"/>
</dbReference>
<dbReference type="SMART" id="SM00365">
    <property type="entry name" value="LRR_SD22"/>
    <property type="match status" value="6"/>
</dbReference>
<dbReference type="GO" id="GO:0051707">
    <property type="term" value="P:response to other organism"/>
    <property type="evidence" value="ECO:0007669"/>
    <property type="project" value="UniProtKB-ARBA"/>
</dbReference>
<dbReference type="FunFam" id="3.80.10.10:FF:000095">
    <property type="entry name" value="LRR receptor-like serine/threonine-protein kinase GSO1"/>
    <property type="match status" value="1"/>
</dbReference>
<dbReference type="PROSITE" id="PS50011">
    <property type="entry name" value="PROTEIN_KINASE_DOM"/>
    <property type="match status" value="1"/>
</dbReference>
<dbReference type="GO" id="GO:0009791">
    <property type="term" value="P:post-embryonic development"/>
    <property type="evidence" value="ECO:0007669"/>
    <property type="project" value="UniProtKB-ARBA"/>
</dbReference>
<evidence type="ECO:0000256" key="9">
    <source>
        <dbReference type="ARBA" id="ARBA00022737"/>
    </source>
</evidence>
<dbReference type="Pfam" id="PF23598">
    <property type="entry name" value="LRR_14"/>
    <property type="match status" value="2"/>
</dbReference>
<evidence type="ECO:0000256" key="3">
    <source>
        <dbReference type="ARBA" id="ARBA00022527"/>
    </source>
</evidence>
<evidence type="ECO:0000256" key="7">
    <source>
        <dbReference type="ARBA" id="ARBA00022692"/>
    </source>
</evidence>
<evidence type="ECO:0000256" key="13">
    <source>
        <dbReference type="ARBA" id="ARBA00022989"/>
    </source>
</evidence>
<keyword evidence="12 19" id="KW-0067">ATP-binding</keyword>
<keyword evidence="14 20" id="KW-0472">Membrane</keyword>
<comment type="catalytic activity">
    <reaction evidence="17">
        <text>L-threonyl-[protein] + ATP = O-phospho-L-threonyl-[protein] + ADP + H(+)</text>
        <dbReference type="Rhea" id="RHEA:46608"/>
        <dbReference type="Rhea" id="RHEA-COMP:11060"/>
        <dbReference type="Rhea" id="RHEA-COMP:11605"/>
        <dbReference type="ChEBI" id="CHEBI:15378"/>
        <dbReference type="ChEBI" id="CHEBI:30013"/>
        <dbReference type="ChEBI" id="CHEBI:30616"/>
        <dbReference type="ChEBI" id="CHEBI:61977"/>
        <dbReference type="ChEBI" id="CHEBI:456216"/>
        <dbReference type="EC" id="2.7.11.1"/>
    </reaction>
</comment>
<keyword evidence="9" id="KW-0677">Repeat</keyword>
<protein>
    <recommendedName>
        <fullName evidence="2">non-specific serine/threonine protein kinase</fullName>
        <ecNumber evidence="2">2.7.11.1</ecNumber>
    </recommendedName>
</protein>
<comment type="caution">
    <text evidence="23">The sequence shown here is derived from an EMBL/GenBank/DDBJ whole genome shotgun (WGS) entry which is preliminary data.</text>
</comment>
<keyword evidence="4" id="KW-0597">Phosphoprotein</keyword>
<feature type="binding site" evidence="19">
    <location>
        <position position="591"/>
    </location>
    <ligand>
        <name>ATP</name>
        <dbReference type="ChEBI" id="CHEBI:30616"/>
    </ligand>
</feature>
<keyword evidence="15 23" id="KW-0675">Receptor</keyword>
<dbReference type="Pfam" id="PF00560">
    <property type="entry name" value="LRR_1"/>
    <property type="match status" value="1"/>
</dbReference>
<dbReference type="Gene3D" id="3.80.10.10">
    <property type="entry name" value="Ribonuclease Inhibitor"/>
    <property type="match status" value="3"/>
</dbReference>
<sequence>MSSSPFISNLQVLPLCLIFALCLFDAAITTTTMATSIDDEAKALHNSQWWNDISPVSNISNHCEWTEITCDANARIVQIDIFNTLNVGDKFGKMNFTAFPNLVYLRLVAIGLSGIIPSEIGMLSKLTHLDLSYNYLTGELPVHFSNLTQLVSLEIGHNSIDGVIPDQLIKSLKKLSILDLSDNNFNGSIPWSIGEMTNLTQLILNANSITGRLPSSLCNLTELEKLGVSENQVYGIIPSEIGMLSKLTHLDLSHNYLTGELPVCFSNVTQLVTLDMSNNHIDGVIPYQLKNLKKLSMLDLCYNNFSGSIPWSIGEMTNLTQLNLKANSISGKLPSSLCNLTDLESLRVSENQIGGLIPLEIENLKKLETLDLSRNNLIGSIPSTIGHLTKLKFLDLHRNQINGEIPTGLYFLSSLNLNYNNLTGNIDAELARVFNLDLSHNFLSGQIPVEFCHRSDISIIFLGNEELNNEISIFYSKCHTPSTPITTLGTSSSSTNFHPLKIILPITSLLVILFVAVLIVSRYKMKNKSKYEETVAMDGDMLSIWNYDGKIAFEDIIEATEDFDLRYCIGTGAYGSVYKAQLPSGKIVALKKLHRLESQDPSFDKSFRNEAKMLSEIRHRNIVKLHGFCLHKRCMFLVYEYMERGNLFYALSNDSDASELSWNKRVNIVKGIAHGLSYMHHDCTPTIIHRDITSNNILLNTELEAFISDFGTARFLDPNTSNQTLLVGTHGYIAPELAYTMVVTEKCDVYSFGVVALETMMGRHPGDLISHLSASSARNIMLKDILDQRLPLPSHQRIGTDVILVVTLALACLNSKPKSRPSMHQVAQELLFHRQSLANDFDKISIQQLMNQEAYPVTHTQ</sequence>
<keyword evidence="24" id="KW-1185">Reference proteome</keyword>
<keyword evidence="8 21" id="KW-0732">Signal</keyword>
<dbReference type="SMART" id="SM00369">
    <property type="entry name" value="LRR_TYP"/>
    <property type="match status" value="8"/>
</dbReference>
<dbReference type="PANTHER" id="PTHR48005:SF16">
    <property type="entry name" value="MDIS1-INTERACTING RECEPTOR LIKE KINASE 2-LIKE ISOFORM X1"/>
    <property type="match status" value="1"/>
</dbReference>
<evidence type="ECO:0000256" key="4">
    <source>
        <dbReference type="ARBA" id="ARBA00022553"/>
    </source>
</evidence>
<evidence type="ECO:0000256" key="11">
    <source>
        <dbReference type="ARBA" id="ARBA00022777"/>
    </source>
</evidence>
<dbReference type="InterPro" id="IPR003591">
    <property type="entry name" value="Leu-rich_rpt_typical-subtyp"/>
</dbReference>
<evidence type="ECO:0000256" key="5">
    <source>
        <dbReference type="ARBA" id="ARBA00022614"/>
    </source>
</evidence>
<dbReference type="InterPro" id="IPR000719">
    <property type="entry name" value="Prot_kinase_dom"/>
</dbReference>
<name>A0AAD7PPG6_QUISA</name>
<gene>
    <name evidence="23" type="ORF">O6P43_017520</name>
</gene>
<dbReference type="GO" id="GO:0004674">
    <property type="term" value="F:protein serine/threonine kinase activity"/>
    <property type="evidence" value="ECO:0007669"/>
    <property type="project" value="UniProtKB-KW"/>
</dbReference>
<dbReference type="Proteomes" id="UP001163823">
    <property type="component" value="Chromosome 7"/>
</dbReference>